<evidence type="ECO:0000256" key="6">
    <source>
        <dbReference type="ARBA" id="ARBA00022723"/>
    </source>
</evidence>
<evidence type="ECO:0000256" key="2">
    <source>
        <dbReference type="ARBA" id="ARBA00004236"/>
    </source>
</evidence>
<evidence type="ECO:0000256" key="9">
    <source>
        <dbReference type="ARBA" id="ARBA00023136"/>
    </source>
</evidence>
<dbReference type="KEGG" id="eus:EUTSA_v10019153mg"/>
<evidence type="ECO:0000256" key="11">
    <source>
        <dbReference type="ARBA" id="ARBA00024037"/>
    </source>
</evidence>
<keyword evidence="10" id="KW-0539">Nucleus</keyword>
<dbReference type="GO" id="GO:0005096">
    <property type="term" value="F:GTPase activator activity"/>
    <property type="evidence" value="ECO:0007669"/>
    <property type="project" value="UniProtKB-KW"/>
</dbReference>
<dbReference type="PROSITE" id="PS50004">
    <property type="entry name" value="C2"/>
    <property type="match status" value="1"/>
</dbReference>
<dbReference type="GO" id="GO:0005886">
    <property type="term" value="C:plasma membrane"/>
    <property type="evidence" value="ECO:0007669"/>
    <property type="project" value="UniProtKB-SubCell"/>
</dbReference>
<comment type="subcellular location">
    <subcellularLocation>
        <location evidence="2">Cell membrane</location>
    </subcellularLocation>
    <subcellularLocation>
        <location evidence="1">Nucleus</location>
    </subcellularLocation>
</comment>
<dbReference type="GO" id="GO:0008289">
    <property type="term" value="F:lipid binding"/>
    <property type="evidence" value="ECO:0007669"/>
    <property type="project" value="UniProtKB-KW"/>
</dbReference>
<evidence type="ECO:0000313" key="13">
    <source>
        <dbReference type="EMBL" id="ESQ27826.1"/>
    </source>
</evidence>
<evidence type="ECO:0000256" key="10">
    <source>
        <dbReference type="ARBA" id="ARBA00023242"/>
    </source>
</evidence>
<dbReference type="InterPro" id="IPR035892">
    <property type="entry name" value="C2_domain_sf"/>
</dbReference>
<evidence type="ECO:0000313" key="14">
    <source>
        <dbReference type="Proteomes" id="UP000030689"/>
    </source>
</evidence>
<dbReference type="PANTHER" id="PTHR45933">
    <property type="entry name" value="PROTEIN C2-DOMAIN ABA-RELATED 4"/>
    <property type="match status" value="1"/>
</dbReference>
<protein>
    <recommendedName>
        <fullName evidence="12">C2 domain-containing protein</fullName>
    </recommendedName>
</protein>
<evidence type="ECO:0000256" key="4">
    <source>
        <dbReference type="ARBA" id="ARBA00022475"/>
    </source>
</evidence>
<evidence type="ECO:0000256" key="3">
    <source>
        <dbReference type="ARBA" id="ARBA00022468"/>
    </source>
</evidence>
<name>V4M9I2_EUTSA</name>
<feature type="domain" description="C2" evidence="12">
    <location>
        <begin position="28"/>
        <end position="139"/>
    </location>
</feature>
<sequence>MNLRLSGGVHVQPKTNNLFRLFESINRRLVGESMSLMDNLLGILRVRVKRGVNLAVRDVSSSDPYVVLKLGRQKLKTRVVKKNVNPQWEEDLTFTVTDPNLPLNLVVYDHDFFSKDDKMGDAEIDLNPYIEALRMELSGLPDGTIITTIHPSRSNCLAEESFIRWSNDRIVQNICLRLRNVERGEVEIELQWIDLPGSKGL</sequence>
<keyword evidence="8" id="KW-0446">Lipid-binding</keyword>
<keyword evidence="9" id="KW-0472">Membrane</keyword>
<keyword evidence="14" id="KW-1185">Reference proteome</keyword>
<evidence type="ECO:0000256" key="8">
    <source>
        <dbReference type="ARBA" id="ARBA00023121"/>
    </source>
</evidence>
<reference evidence="13 14" key="1">
    <citation type="journal article" date="2013" name="Front. Plant Sci.">
        <title>The Reference Genome of the Halophytic Plant Eutrema salsugineum.</title>
        <authorList>
            <person name="Yang R."/>
            <person name="Jarvis D.E."/>
            <person name="Chen H."/>
            <person name="Beilstein M.A."/>
            <person name="Grimwood J."/>
            <person name="Jenkins J."/>
            <person name="Shu S."/>
            <person name="Prochnik S."/>
            <person name="Xin M."/>
            <person name="Ma C."/>
            <person name="Schmutz J."/>
            <person name="Wing R.A."/>
            <person name="Mitchell-Olds T."/>
            <person name="Schumaker K.S."/>
            <person name="Wang X."/>
        </authorList>
    </citation>
    <scope>NUCLEOTIDE SEQUENCE [LARGE SCALE GENOMIC DNA]</scope>
</reference>
<keyword evidence="3" id="KW-0343">GTPase activation</keyword>
<keyword evidence="5" id="KW-0938">Abscisic acid signaling pathway</keyword>
<dbReference type="CDD" id="cd04038">
    <property type="entry name" value="C2_ArfGAP"/>
    <property type="match status" value="1"/>
</dbReference>
<organism evidence="13 14">
    <name type="scientific">Eutrema salsugineum</name>
    <name type="common">Saltwater cress</name>
    <name type="synonym">Sisymbrium salsugineum</name>
    <dbReference type="NCBI Taxonomy" id="72664"/>
    <lineage>
        <taxon>Eukaryota</taxon>
        <taxon>Viridiplantae</taxon>
        <taxon>Streptophyta</taxon>
        <taxon>Embryophyta</taxon>
        <taxon>Tracheophyta</taxon>
        <taxon>Spermatophyta</taxon>
        <taxon>Magnoliopsida</taxon>
        <taxon>eudicotyledons</taxon>
        <taxon>Gunneridae</taxon>
        <taxon>Pentapetalae</taxon>
        <taxon>rosids</taxon>
        <taxon>malvids</taxon>
        <taxon>Brassicales</taxon>
        <taxon>Brassicaceae</taxon>
        <taxon>Eutremeae</taxon>
        <taxon>Eutrema</taxon>
    </lineage>
</organism>
<dbReference type="Proteomes" id="UP000030689">
    <property type="component" value="Unassembled WGS sequence"/>
</dbReference>
<dbReference type="SMART" id="SM00239">
    <property type="entry name" value="C2"/>
    <property type="match status" value="1"/>
</dbReference>
<evidence type="ECO:0000256" key="7">
    <source>
        <dbReference type="ARBA" id="ARBA00022837"/>
    </source>
</evidence>
<evidence type="ECO:0000256" key="5">
    <source>
        <dbReference type="ARBA" id="ARBA00022682"/>
    </source>
</evidence>
<dbReference type="Gene3D" id="2.60.40.150">
    <property type="entry name" value="C2 domain"/>
    <property type="match status" value="1"/>
</dbReference>
<dbReference type="EMBL" id="KI517953">
    <property type="protein sequence ID" value="ESQ27826.1"/>
    <property type="molecule type" value="Genomic_DNA"/>
</dbReference>
<dbReference type="OMA" id="CEESHIM"/>
<dbReference type="AlphaFoldDB" id="V4M9I2"/>
<dbReference type="eggNOG" id="KOG1030">
    <property type="taxonomic scope" value="Eukaryota"/>
</dbReference>
<dbReference type="SUPFAM" id="SSF49562">
    <property type="entry name" value="C2 domain (Calcium/lipid-binding domain, CaLB)"/>
    <property type="match status" value="1"/>
</dbReference>
<dbReference type="GO" id="GO:0009738">
    <property type="term" value="P:abscisic acid-activated signaling pathway"/>
    <property type="evidence" value="ECO:0007669"/>
    <property type="project" value="UniProtKB-KW"/>
</dbReference>
<dbReference type="PANTHER" id="PTHR45933:SF10">
    <property type="entry name" value="PROTEIN C2-DOMAIN ABA-RELATED 3"/>
    <property type="match status" value="1"/>
</dbReference>
<dbReference type="Pfam" id="PF00168">
    <property type="entry name" value="C2"/>
    <property type="match status" value="1"/>
</dbReference>
<accession>V4M9I2</accession>
<dbReference type="GO" id="GO:0046872">
    <property type="term" value="F:metal ion binding"/>
    <property type="evidence" value="ECO:0007669"/>
    <property type="project" value="UniProtKB-KW"/>
</dbReference>
<evidence type="ECO:0000256" key="1">
    <source>
        <dbReference type="ARBA" id="ARBA00004123"/>
    </source>
</evidence>
<dbReference type="GO" id="GO:0005634">
    <property type="term" value="C:nucleus"/>
    <property type="evidence" value="ECO:0007669"/>
    <property type="project" value="UniProtKB-SubCell"/>
</dbReference>
<keyword evidence="6" id="KW-0479">Metal-binding</keyword>
<proteinExistence type="inferred from homology"/>
<dbReference type="Gramene" id="ESQ27826">
    <property type="protein sequence ID" value="ESQ27826"/>
    <property type="gene ID" value="EUTSA_v10019153mg"/>
</dbReference>
<dbReference type="PRINTS" id="PR00360">
    <property type="entry name" value="C2DOMAIN"/>
</dbReference>
<keyword evidence="4" id="KW-1003">Cell membrane</keyword>
<gene>
    <name evidence="13" type="ORF">EUTSA_v10019153mg</name>
</gene>
<dbReference type="InterPro" id="IPR044562">
    <property type="entry name" value="CAR1-11"/>
</dbReference>
<comment type="similarity">
    <text evidence="11">Belongs to the plant CAR protein family.</text>
</comment>
<evidence type="ECO:0000259" key="12">
    <source>
        <dbReference type="PROSITE" id="PS50004"/>
    </source>
</evidence>
<keyword evidence="7" id="KW-0106">Calcium</keyword>
<dbReference type="InterPro" id="IPR000008">
    <property type="entry name" value="C2_dom"/>
</dbReference>